<name>A0AAN6WAU3_9PEZI</name>
<accession>A0AAN6WAU3</accession>
<evidence type="ECO:0000313" key="2">
    <source>
        <dbReference type="Proteomes" id="UP001302321"/>
    </source>
</evidence>
<sequence>MRATVRLFMVRFHHSPSAVVLLEAVRLPMGLAVNLEAPSCCYDLRVPQSLDLVQCFEAVFNLHLLTCRVEMSAISSRTALYGLVSNSASWINVGNGRTRQDL</sequence>
<reference evidence="1" key="2">
    <citation type="submission" date="2023-05" db="EMBL/GenBank/DDBJ databases">
        <authorList>
            <consortium name="Lawrence Berkeley National Laboratory"/>
            <person name="Steindorff A."/>
            <person name="Hensen N."/>
            <person name="Bonometti L."/>
            <person name="Westerberg I."/>
            <person name="Brannstrom I.O."/>
            <person name="Guillou S."/>
            <person name="Cros-Aarteil S."/>
            <person name="Calhoun S."/>
            <person name="Haridas S."/>
            <person name="Kuo A."/>
            <person name="Mondo S."/>
            <person name="Pangilinan J."/>
            <person name="Riley R."/>
            <person name="Labutti K."/>
            <person name="Andreopoulos B."/>
            <person name="Lipzen A."/>
            <person name="Chen C."/>
            <person name="Yanf M."/>
            <person name="Daum C."/>
            <person name="Ng V."/>
            <person name="Clum A."/>
            <person name="Ohm R."/>
            <person name="Martin F."/>
            <person name="Silar P."/>
            <person name="Natvig D."/>
            <person name="Lalanne C."/>
            <person name="Gautier V."/>
            <person name="Ament-Velasquez S.L."/>
            <person name="Kruys A."/>
            <person name="Hutchinson M.I."/>
            <person name="Powell A.J."/>
            <person name="Barry K."/>
            <person name="Miller A.N."/>
            <person name="Grigoriev I.V."/>
            <person name="Debuchy R."/>
            <person name="Gladieux P."/>
            <person name="Thoren M.H."/>
            <person name="Johannesson H."/>
        </authorList>
    </citation>
    <scope>NUCLEOTIDE SEQUENCE</scope>
    <source>
        <strain evidence="1">CBS 892.96</strain>
    </source>
</reference>
<comment type="caution">
    <text evidence="1">The sequence shown here is derived from an EMBL/GenBank/DDBJ whole genome shotgun (WGS) entry which is preliminary data.</text>
</comment>
<organism evidence="1 2">
    <name type="scientific">Triangularia setosa</name>
    <dbReference type="NCBI Taxonomy" id="2587417"/>
    <lineage>
        <taxon>Eukaryota</taxon>
        <taxon>Fungi</taxon>
        <taxon>Dikarya</taxon>
        <taxon>Ascomycota</taxon>
        <taxon>Pezizomycotina</taxon>
        <taxon>Sordariomycetes</taxon>
        <taxon>Sordariomycetidae</taxon>
        <taxon>Sordariales</taxon>
        <taxon>Podosporaceae</taxon>
        <taxon>Triangularia</taxon>
    </lineage>
</organism>
<dbReference type="EMBL" id="MU866145">
    <property type="protein sequence ID" value="KAK4178198.1"/>
    <property type="molecule type" value="Genomic_DNA"/>
</dbReference>
<protein>
    <submittedName>
        <fullName evidence="1">Uncharacterized protein</fullName>
    </submittedName>
</protein>
<proteinExistence type="predicted"/>
<reference evidence="1" key="1">
    <citation type="journal article" date="2023" name="Mol. Phylogenet. Evol.">
        <title>Genome-scale phylogeny and comparative genomics of the fungal order Sordariales.</title>
        <authorList>
            <person name="Hensen N."/>
            <person name="Bonometti L."/>
            <person name="Westerberg I."/>
            <person name="Brannstrom I.O."/>
            <person name="Guillou S."/>
            <person name="Cros-Aarteil S."/>
            <person name="Calhoun S."/>
            <person name="Haridas S."/>
            <person name="Kuo A."/>
            <person name="Mondo S."/>
            <person name="Pangilinan J."/>
            <person name="Riley R."/>
            <person name="LaButti K."/>
            <person name="Andreopoulos B."/>
            <person name="Lipzen A."/>
            <person name="Chen C."/>
            <person name="Yan M."/>
            <person name="Daum C."/>
            <person name="Ng V."/>
            <person name="Clum A."/>
            <person name="Steindorff A."/>
            <person name="Ohm R.A."/>
            <person name="Martin F."/>
            <person name="Silar P."/>
            <person name="Natvig D.O."/>
            <person name="Lalanne C."/>
            <person name="Gautier V."/>
            <person name="Ament-Velasquez S.L."/>
            <person name="Kruys A."/>
            <person name="Hutchinson M.I."/>
            <person name="Powell A.J."/>
            <person name="Barry K."/>
            <person name="Miller A.N."/>
            <person name="Grigoriev I.V."/>
            <person name="Debuchy R."/>
            <person name="Gladieux P."/>
            <person name="Hiltunen Thoren M."/>
            <person name="Johannesson H."/>
        </authorList>
    </citation>
    <scope>NUCLEOTIDE SEQUENCE</scope>
    <source>
        <strain evidence="1">CBS 892.96</strain>
    </source>
</reference>
<gene>
    <name evidence="1" type="ORF">QBC36DRAFT_325468</name>
</gene>
<evidence type="ECO:0000313" key="1">
    <source>
        <dbReference type="EMBL" id="KAK4178198.1"/>
    </source>
</evidence>
<dbReference type="AlphaFoldDB" id="A0AAN6WAU3"/>
<dbReference type="Proteomes" id="UP001302321">
    <property type="component" value="Unassembled WGS sequence"/>
</dbReference>
<keyword evidence="2" id="KW-1185">Reference proteome</keyword>